<feature type="compositionally biased region" description="Basic and acidic residues" evidence="1">
    <location>
        <begin position="352"/>
        <end position="375"/>
    </location>
</feature>
<comment type="caution">
    <text evidence="3">The sequence shown here is derived from an EMBL/GenBank/DDBJ whole genome shotgun (WGS) entry which is preliminary data.</text>
</comment>
<feature type="compositionally biased region" description="Basic and acidic residues" evidence="1">
    <location>
        <begin position="26"/>
        <end position="38"/>
    </location>
</feature>
<feature type="compositionally biased region" description="Basic and acidic residues" evidence="1">
    <location>
        <begin position="79"/>
        <end position="94"/>
    </location>
</feature>
<keyword evidence="4" id="KW-1185">Reference proteome</keyword>
<feature type="compositionally biased region" description="Basic residues" evidence="1">
    <location>
        <begin position="15"/>
        <end position="25"/>
    </location>
</feature>
<reference evidence="3" key="1">
    <citation type="submission" date="2023-05" db="EMBL/GenBank/DDBJ databases">
        <title>Nepenthes gracilis genome sequencing.</title>
        <authorList>
            <person name="Fukushima K."/>
        </authorList>
    </citation>
    <scope>NUCLEOTIDE SEQUENCE</scope>
    <source>
        <strain evidence="3">SING2019-196</strain>
    </source>
</reference>
<evidence type="ECO:0000256" key="1">
    <source>
        <dbReference type="SAM" id="MobiDB-lite"/>
    </source>
</evidence>
<name>A0AAD3T199_NEPGR</name>
<feature type="compositionally biased region" description="Basic and acidic residues" evidence="1">
    <location>
        <begin position="245"/>
        <end position="254"/>
    </location>
</feature>
<feature type="compositionally biased region" description="Basic and acidic residues" evidence="1">
    <location>
        <begin position="194"/>
        <end position="205"/>
    </location>
</feature>
<feature type="domain" description="INO80 complex subunit B-like conserved region" evidence="2">
    <location>
        <begin position="420"/>
        <end position="505"/>
    </location>
</feature>
<proteinExistence type="predicted"/>
<dbReference type="GO" id="GO:0006338">
    <property type="term" value="P:chromatin remodeling"/>
    <property type="evidence" value="ECO:0007669"/>
    <property type="project" value="InterPro"/>
</dbReference>
<feature type="region of interest" description="Disordered" evidence="1">
    <location>
        <begin position="168"/>
        <end position="276"/>
    </location>
</feature>
<dbReference type="PANTHER" id="PTHR21561">
    <property type="entry name" value="INO80 COMPLEX SUBUNIT B"/>
    <property type="match status" value="1"/>
</dbReference>
<dbReference type="SMART" id="SM01406">
    <property type="entry name" value="PAPA-1"/>
    <property type="match status" value="1"/>
</dbReference>
<evidence type="ECO:0000313" key="4">
    <source>
        <dbReference type="Proteomes" id="UP001279734"/>
    </source>
</evidence>
<dbReference type="PANTHER" id="PTHR21561:SF25">
    <property type="entry name" value="OS03G0811500 PROTEIN"/>
    <property type="match status" value="1"/>
</dbReference>
<dbReference type="Pfam" id="PF04438">
    <property type="entry name" value="zf-HIT"/>
    <property type="match status" value="1"/>
</dbReference>
<feature type="region of interest" description="Disordered" evidence="1">
    <location>
        <begin position="1"/>
        <end position="154"/>
    </location>
</feature>
<dbReference type="Pfam" id="PF04795">
    <property type="entry name" value="PAPA-1"/>
    <property type="match status" value="1"/>
</dbReference>
<sequence>MEDYGNRLEGMSSTVRKKRSHTFRRPRPESRSFPESRDVSSLSSTPPCDDVSKASSDENIGADNGSSRKEINLNQCAAECEKPNKRSKKEDVRLDVLYANSESRDSTKSNRGGLTHKRSSEGVLAPANWKNRSRVKESSESQLRTGLSHDGLGNENKVKKVTLKVGGVTRTIDANSSGKSSRSSEIVLPQQKMILKDNSDYDRSPMYKKGGLQGIPWKDFSRGGFSLGKEDSSMGKTSRKNHSGKQGDKSDQVRKSRRVAKKRVIDGAFDDEDEDDEIRYLEKLKNSKFVAGYKYDNEESGNKHRRLSKASRNFGENMEGKPSTSGKEGKKKSPSEDTDYEEEEELLSDCENEGRAKKKPREEPVDLIIEPKREMTLTTRQRALQFGKDASASGGSLIEFPNGLPPAPPKKQKEKLSDVEQQLKKAEAAQRRRMQNEKAARESQDEAIRKILGQDSYRKKREEKKKKRQEELSQEKAADALIRASSTIRWVMGPNGNIVTFPKDVGLPHIFDPKPFSYPPPREKCAGPTCTNPYKYRDSKTNLPLCSLHCYKVVQMNRESGTSPANDVPAH</sequence>
<feature type="compositionally biased region" description="Basic and acidic residues" evidence="1">
    <location>
        <begin position="414"/>
        <end position="449"/>
    </location>
</feature>
<dbReference type="Proteomes" id="UP001279734">
    <property type="component" value="Unassembled WGS sequence"/>
</dbReference>
<dbReference type="EMBL" id="BSYO01000022">
    <property type="protein sequence ID" value="GMH20905.1"/>
    <property type="molecule type" value="Genomic_DNA"/>
</dbReference>
<feature type="compositionally biased region" description="Acidic residues" evidence="1">
    <location>
        <begin position="336"/>
        <end position="351"/>
    </location>
</feature>
<feature type="compositionally biased region" description="Basic residues" evidence="1">
    <location>
        <begin position="458"/>
        <end position="467"/>
    </location>
</feature>
<gene>
    <name evidence="3" type="ORF">Nepgr_022747</name>
</gene>
<dbReference type="GO" id="GO:0031011">
    <property type="term" value="C:Ino80 complex"/>
    <property type="evidence" value="ECO:0007669"/>
    <property type="project" value="InterPro"/>
</dbReference>
<dbReference type="InterPro" id="IPR029523">
    <property type="entry name" value="INO80B/Ies2"/>
</dbReference>
<feature type="region of interest" description="Disordered" evidence="1">
    <location>
        <begin position="291"/>
        <end position="476"/>
    </location>
</feature>
<accession>A0AAD3T199</accession>
<protein>
    <recommendedName>
        <fullName evidence="2">INO80 complex subunit B-like conserved region domain-containing protein</fullName>
    </recommendedName>
</protein>
<organism evidence="3 4">
    <name type="scientific">Nepenthes gracilis</name>
    <name type="common">Slender pitcher plant</name>
    <dbReference type="NCBI Taxonomy" id="150966"/>
    <lineage>
        <taxon>Eukaryota</taxon>
        <taxon>Viridiplantae</taxon>
        <taxon>Streptophyta</taxon>
        <taxon>Embryophyta</taxon>
        <taxon>Tracheophyta</taxon>
        <taxon>Spermatophyta</taxon>
        <taxon>Magnoliopsida</taxon>
        <taxon>eudicotyledons</taxon>
        <taxon>Gunneridae</taxon>
        <taxon>Pentapetalae</taxon>
        <taxon>Caryophyllales</taxon>
        <taxon>Nepenthaceae</taxon>
        <taxon>Nepenthes</taxon>
    </lineage>
</organism>
<evidence type="ECO:0000259" key="2">
    <source>
        <dbReference type="SMART" id="SM01406"/>
    </source>
</evidence>
<evidence type="ECO:0000313" key="3">
    <source>
        <dbReference type="EMBL" id="GMH20905.1"/>
    </source>
</evidence>
<dbReference type="CDD" id="cd23021">
    <property type="entry name" value="zf-HIT_IN80B"/>
    <property type="match status" value="1"/>
</dbReference>
<dbReference type="InterPro" id="IPR007529">
    <property type="entry name" value="Znf_HIT"/>
</dbReference>
<dbReference type="InterPro" id="IPR006880">
    <property type="entry name" value="INO80B_C"/>
</dbReference>
<feature type="compositionally biased region" description="Polar residues" evidence="1">
    <location>
        <begin position="172"/>
        <end position="184"/>
    </location>
</feature>
<dbReference type="AlphaFoldDB" id="A0AAD3T199"/>